<sequence length="74" mass="8631">CRLKPLKQVIKMQVAEIEECFWMSVSEYMQSEHVSVFNKQIVKAAIDHKGLERTFVEGYGDPDQYEFFMPDPAS</sequence>
<proteinExistence type="predicted"/>
<feature type="non-terminal residue" evidence="1">
    <location>
        <position position="1"/>
    </location>
</feature>
<dbReference type="EMBL" id="UINC01123844">
    <property type="protein sequence ID" value="SVD00588.1"/>
    <property type="molecule type" value="Genomic_DNA"/>
</dbReference>
<accession>A0A382RUG9</accession>
<organism evidence="1">
    <name type="scientific">marine metagenome</name>
    <dbReference type="NCBI Taxonomy" id="408172"/>
    <lineage>
        <taxon>unclassified sequences</taxon>
        <taxon>metagenomes</taxon>
        <taxon>ecological metagenomes</taxon>
    </lineage>
</organism>
<name>A0A382RUG9_9ZZZZ</name>
<reference evidence="1" key="1">
    <citation type="submission" date="2018-05" db="EMBL/GenBank/DDBJ databases">
        <authorList>
            <person name="Lanie J.A."/>
            <person name="Ng W.-L."/>
            <person name="Kazmierczak K.M."/>
            <person name="Andrzejewski T.M."/>
            <person name="Davidsen T.M."/>
            <person name="Wayne K.J."/>
            <person name="Tettelin H."/>
            <person name="Glass J.I."/>
            <person name="Rusch D."/>
            <person name="Podicherti R."/>
            <person name="Tsui H.-C.T."/>
            <person name="Winkler M.E."/>
        </authorList>
    </citation>
    <scope>NUCLEOTIDE SEQUENCE</scope>
</reference>
<dbReference type="AlphaFoldDB" id="A0A382RUG9"/>
<protein>
    <submittedName>
        <fullName evidence="1">Uncharacterized protein</fullName>
    </submittedName>
</protein>
<gene>
    <name evidence="1" type="ORF">METZ01_LOCUS353442</name>
</gene>
<evidence type="ECO:0000313" key="1">
    <source>
        <dbReference type="EMBL" id="SVD00588.1"/>
    </source>
</evidence>